<accession>A0A165TCH1</accession>
<comment type="similarity">
    <text evidence="10">In the C-terminal section; belongs to the aldose epimerase family.</text>
</comment>
<dbReference type="InterPro" id="IPR001509">
    <property type="entry name" value="Epimerase_deHydtase"/>
</dbReference>
<dbReference type="GO" id="GO:0003978">
    <property type="term" value="F:UDP-glucose 4-epimerase activity"/>
    <property type="evidence" value="ECO:0007669"/>
    <property type="project" value="UniProtKB-EC"/>
</dbReference>
<sequence>MQTIETSLKTLLAQLPHPADKPALDPLVTEALSRAKTSSSPEIRRNQWEYALKKEIFVLAATEGQALKDPNTRYYDNLCDRLDLCLVFSEHDVCDKAFPFTVLFDLLETQTIASCSHIFSWIELRADRLTEGMVPQKGKALVLLRTLNDLLRRLSKIGNTTLFCGRILTFMSQVFPLGERSGVNLRGEYGPVWDGPGGKENEGKSEDQSPAKKEMIEDKMQVDEAKAEGSPEANKKEEFYNTFWSLQLPFSRPPLFAEPGTFAQFKEAVNKVLPVIKEATAKERALMGSKTSSSQPASLKRKRESEGVEDSASGEYFFAKYLTSPELLELEIADTHFRRQYLFQLLILLNHLLTFTKAAKATWLTPRNRSLQIDFTLDATDAQWVQETVTKATEELRQTTPNGRAFSETVHVILEREKNWVRWKNELCAPFDKEPWSEEVELDGEKRRVGLEEATREVRKKMRMDPEPWPHQLGSAPLTEIWEMGYRDLMDLQRPFSPGEPRDFLKKIQQEDARIQMRRTQLQKQAERVAQARAKAAAAAAPKEPPKEQAPPTEAAPPLAQARLPSSSSTPLHPSLPAKPGTVLPSSASADSVAQNSSPARASTPVQPTASSPAPAPAAPEPAPIRDQIISQYEENKQRWVWLGLRAGRDLYSSFFDVDALNHFEQYVITTETQDHNTRRFEWATPKDTNAASSRVLVTGGAGYIGSHVVYALQETRRYKVVSIDNHHNSTPKALVRVAELARNNLPADASARDKDSTEIDSYTADLTKPEEIRRVFEKYGKGGIWGIVHIAAYKAVGESTQIPLTYYANNVGATINLLRIASEFDCTRFVYSSSATVYGIPPVIPIPESTRLQAQSPYGKTKVMSETIIEDLCGAEPSRWRALSLRYFNPAGAHPSGLIGEDPRGRPGNLLPLLAQTAVGRIKDKLQVFGNDYPTPDGTCVRDYLHVLDLAKGHLLALEALAPGSKVFDNCPTEARFKAYNLGKGKGMSVLQIVEAMRKATGFDYQYDIVGRRCGDVPDLTADPALAEKELGFTAPQSLEVMCRDLWNWQTKNPNGYDGQQ</sequence>
<comment type="function">
    <text evidence="8">Mutarotase converts alpha-aldose to the beta-anomer. It is active on D-glucose, L-arabinose, D-xylose, D-galactose, maltose and lactose.</text>
</comment>
<feature type="compositionally biased region" description="Polar residues" evidence="11">
    <location>
        <begin position="584"/>
        <end position="601"/>
    </location>
</feature>
<keyword evidence="7" id="KW-0413">Isomerase</keyword>
<gene>
    <name evidence="13" type="ORF">DAEQUDRAFT_662300</name>
</gene>
<evidence type="ECO:0000256" key="10">
    <source>
        <dbReference type="ARBA" id="ARBA00038238"/>
    </source>
</evidence>
<dbReference type="STRING" id="1314783.A0A165TCH1"/>
<evidence type="ECO:0000256" key="3">
    <source>
        <dbReference type="ARBA" id="ARBA00004947"/>
    </source>
</evidence>
<evidence type="ECO:0000256" key="6">
    <source>
        <dbReference type="ARBA" id="ARBA00023144"/>
    </source>
</evidence>
<feature type="compositionally biased region" description="Low complexity" evidence="11">
    <location>
        <begin position="528"/>
        <end position="542"/>
    </location>
</feature>
<evidence type="ECO:0000256" key="8">
    <source>
        <dbReference type="ARBA" id="ARBA00037676"/>
    </source>
</evidence>
<dbReference type="AlphaFoldDB" id="A0A165TCH1"/>
<feature type="compositionally biased region" description="Basic and acidic residues" evidence="11">
    <location>
        <begin position="197"/>
        <end position="211"/>
    </location>
</feature>
<dbReference type="Proteomes" id="UP000076727">
    <property type="component" value="Unassembled WGS sequence"/>
</dbReference>
<organism evidence="13 14">
    <name type="scientific">Daedalea quercina L-15889</name>
    <dbReference type="NCBI Taxonomy" id="1314783"/>
    <lineage>
        <taxon>Eukaryota</taxon>
        <taxon>Fungi</taxon>
        <taxon>Dikarya</taxon>
        <taxon>Basidiomycota</taxon>
        <taxon>Agaricomycotina</taxon>
        <taxon>Agaricomycetes</taxon>
        <taxon>Polyporales</taxon>
        <taxon>Fomitopsis</taxon>
    </lineage>
</organism>
<dbReference type="InterPro" id="IPR021861">
    <property type="entry name" value="THO_THOC1"/>
</dbReference>
<evidence type="ECO:0000259" key="12">
    <source>
        <dbReference type="Pfam" id="PF01370"/>
    </source>
</evidence>
<evidence type="ECO:0000256" key="9">
    <source>
        <dbReference type="ARBA" id="ARBA00037955"/>
    </source>
</evidence>
<dbReference type="OrthoDB" id="9402762at2759"/>
<dbReference type="PANTHER" id="PTHR43725:SF47">
    <property type="entry name" value="UDP-GLUCOSE 4-EPIMERASE"/>
    <property type="match status" value="1"/>
</dbReference>
<feature type="region of interest" description="Disordered" evidence="11">
    <location>
        <begin position="518"/>
        <end position="622"/>
    </location>
</feature>
<comment type="pathway">
    <text evidence="4">Carbohydrate metabolism; hexose metabolism.</text>
</comment>
<feature type="compositionally biased region" description="Low complexity" evidence="11">
    <location>
        <begin position="550"/>
        <end position="576"/>
    </location>
</feature>
<reference evidence="13 14" key="1">
    <citation type="journal article" date="2016" name="Mol. Biol. Evol.">
        <title>Comparative Genomics of Early-Diverging Mushroom-Forming Fungi Provides Insights into the Origins of Lignocellulose Decay Capabilities.</title>
        <authorList>
            <person name="Nagy L.G."/>
            <person name="Riley R."/>
            <person name="Tritt A."/>
            <person name="Adam C."/>
            <person name="Daum C."/>
            <person name="Floudas D."/>
            <person name="Sun H."/>
            <person name="Yadav J.S."/>
            <person name="Pangilinan J."/>
            <person name="Larsson K.H."/>
            <person name="Matsuura K."/>
            <person name="Barry K."/>
            <person name="Labutti K."/>
            <person name="Kuo R."/>
            <person name="Ohm R.A."/>
            <person name="Bhattacharya S.S."/>
            <person name="Shirouzu T."/>
            <person name="Yoshinaga Y."/>
            <person name="Martin F.M."/>
            <person name="Grigoriev I.V."/>
            <person name="Hibbett D.S."/>
        </authorList>
    </citation>
    <scope>NUCLEOTIDE SEQUENCE [LARGE SCALE GENOMIC DNA]</scope>
    <source>
        <strain evidence="13 14">L-15889</strain>
    </source>
</reference>
<dbReference type="Pfam" id="PF11957">
    <property type="entry name" value="efThoc1"/>
    <property type="match status" value="1"/>
</dbReference>
<name>A0A165TCH1_9APHY</name>
<evidence type="ECO:0000256" key="5">
    <source>
        <dbReference type="ARBA" id="ARBA00023027"/>
    </source>
</evidence>
<keyword evidence="6" id="KW-0299">Galactose metabolism</keyword>
<dbReference type="NCBIfam" id="TIGR01179">
    <property type="entry name" value="galE"/>
    <property type="match status" value="1"/>
</dbReference>
<evidence type="ECO:0000256" key="2">
    <source>
        <dbReference type="ARBA" id="ARBA00001911"/>
    </source>
</evidence>
<comment type="catalytic activity">
    <reaction evidence="1">
        <text>UDP-alpha-D-glucose = UDP-alpha-D-galactose</text>
        <dbReference type="Rhea" id="RHEA:22168"/>
        <dbReference type="ChEBI" id="CHEBI:58885"/>
        <dbReference type="ChEBI" id="CHEBI:66914"/>
        <dbReference type="EC" id="5.1.3.2"/>
    </reaction>
</comment>
<dbReference type="CDD" id="cd05247">
    <property type="entry name" value="UDP_G4E_1_SDR_e"/>
    <property type="match status" value="1"/>
</dbReference>
<dbReference type="GO" id="GO:0005829">
    <property type="term" value="C:cytosol"/>
    <property type="evidence" value="ECO:0007669"/>
    <property type="project" value="TreeGrafter"/>
</dbReference>
<evidence type="ECO:0000256" key="1">
    <source>
        <dbReference type="ARBA" id="ARBA00000083"/>
    </source>
</evidence>
<feature type="region of interest" description="Disordered" evidence="11">
    <location>
        <begin position="189"/>
        <end position="211"/>
    </location>
</feature>
<dbReference type="PANTHER" id="PTHR43725">
    <property type="entry name" value="UDP-GLUCOSE 4-EPIMERASE"/>
    <property type="match status" value="1"/>
</dbReference>
<dbReference type="EMBL" id="KV429037">
    <property type="protein sequence ID" value="KZT73236.1"/>
    <property type="molecule type" value="Genomic_DNA"/>
</dbReference>
<feature type="compositionally biased region" description="Low complexity" evidence="11">
    <location>
        <begin position="602"/>
        <end position="613"/>
    </location>
</feature>
<evidence type="ECO:0000313" key="13">
    <source>
        <dbReference type="EMBL" id="KZT73236.1"/>
    </source>
</evidence>
<evidence type="ECO:0000313" key="14">
    <source>
        <dbReference type="Proteomes" id="UP000076727"/>
    </source>
</evidence>
<dbReference type="InterPro" id="IPR005886">
    <property type="entry name" value="UDP_G4E"/>
</dbReference>
<proteinExistence type="inferred from homology"/>
<dbReference type="SUPFAM" id="SSF51735">
    <property type="entry name" value="NAD(P)-binding Rossmann-fold domains"/>
    <property type="match status" value="1"/>
</dbReference>
<keyword evidence="5" id="KW-0520">NAD</keyword>
<comment type="pathway">
    <text evidence="3">Carbohydrate metabolism; galactose metabolism.</text>
</comment>
<dbReference type="GO" id="GO:0006012">
    <property type="term" value="P:galactose metabolic process"/>
    <property type="evidence" value="ECO:0007669"/>
    <property type="project" value="UniProtKB-KW"/>
</dbReference>
<keyword evidence="6" id="KW-0119">Carbohydrate metabolism</keyword>
<evidence type="ECO:0000256" key="11">
    <source>
        <dbReference type="SAM" id="MobiDB-lite"/>
    </source>
</evidence>
<dbReference type="Gene3D" id="3.40.50.720">
    <property type="entry name" value="NAD(P)-binding Rossmann-like Domain"/>
    <property type="match status" value="1"/>
</dbReference>
<dbReference type="Gene3D" id="3.90.25.10">
    <property type="entry name" value="UDP-galactose 4-epimerase, domain 1"/>
    <property type="match status" value="1"/>
</dbReference>
<comment type="similarity">
    <text evidence="9">In the N-terminal section; belongs to the NAD(P)-dependent epimerase/dehydratase family.</text>
</comment>
<keyword evidence="14" id="KW-1185">Reference proteome</keyword>
<evidence type="ECO:0000256" key="7">
    <source>
        <dbReference type="ARBA" id="ARBA00023235"/>
    </source>
</evidence>
<comment type="cofactor">
    <cofactor evidence="2">
        <name>NAD(+)</name>
        <dbReference type="ChEBI" id="CHEBI:57540"/>
    </cofactor>
</comment>
<dbReference type="InterPro" id="IPR036291">
    <property type="entry name" value="NAD(P)-bd_dom_sf"/>
</dbReference>
<feature type="domain" description="NAD-dependent epimerase/dehydratase" evidence="12">
    <location>
        <begin position="696"/>
        <end position="965"/>
    </location>
</feature>
<feature type="region of interest" description="Disordered" evidence="11">
    <location>
        <begin position="284"/>
        <end position="307"/>
    </location>
</feature>
<dbReference type="Pfam" id="PF01370">
    <property type="entry name" value="Epimerase"/>
    <property type="match status" value="1"/>
</dbReference>
<protein>
    <submittedName>
        <fullName evidence="13">UDP-glucose 4-epimerase</fullName>
    </submittedName>
</protein>
<evidence type="ECO:0000256" key="4">
    <source>
        <dbReference type="ARBA" id="ARBA00005028"/>
    </source>
</evidence>